<sequence>MAKSTGHLRKVRWPDKLYRLWHFLFREPGAVIDDVASRRIHRGQRGREGGSTSSNIERNGVGRQGSESLRRFFLQDAVRHPRTSEEDLVRTSRVGHG</sequence>
<dbReference type="Proteomes" id="UP000186922">
    <property type="component" value="Unassembled WGS sequence"/>
</dbReference>
<evidence type="ECO:0000256" key="1">
    <source>
        <dbReference type="SAM" id="MobiDB-lite"/>
    </source>
</evidence>
<reference evidence="2 3" key="1">
    <citation type="journal article" date="2016" name="Nat. Commun.">
        <title>Extremotolerant tardigrade genome and improved radiotolerance of human cultured cells by tardigrade-unique protein.</title>
        <authorList>
            <person name="Hashimoto T."/>
            <person name="Horikawa D.D."/>
            <person name="Saito Y."/>
            <person name="Kuwahara H."/>
            <person name="Kozuka-Hata H."/>
            <person name="Shin-I T."/>
            <person name="Minakuchi Y."/>
            <person name="Ohishi K."/>
            <person name="Motoyama A."/>
            <person name="Aizu T."/>
            <person name="Enomoto A."/>
            <person name="Kondo K."/>
            <person name="Tanaka S."/>
            <person name="Hara Y."/>
            <person name="Koshikawa S."/>
            <person name="Sagara H."/>
            <person name="Miura T."/>
            <person name="Yokobori S."/>
            <person name="Miyagawa K."/>
            <person name="Suzuki Y."/>
            <person name="Kubo T."/>
            <person name="Oyama M."/>
            <person name="Kohara Y."/>
            <person name="Fujiyama A."/>
            <person name="Arakawa K."/>
            <person name="Katayama T."/>
            <person name="Toyoda A."/>
            <person name="Kunieda T."/>
        </authorList>
    </citation>
    <scope>NUCLEOTIDE SEQUENCE [LARGE SCALE GENOMIC DNA]</scope>
    <source>
        <strain evidence="2 3">YOKOZUNA-1</strain>
    </source>
</reference>
<feature type="region of interest" description="Disordered" evidence="1">
    <location>
        <begin position="41"/>
        <end position="68"/>
    </location>
</feature>
<proteinExistence type="predicted"/>
<evidence type="ECO:0000313" key="3">
    <source>
        <dbReference type="Proteomes" id="UP000186922"/>
    </source>
</evidence>
<dbReference type="AlphaFoldDB" id="A0A1D1VVA0"/>
<accession>A0A1D1VVA0</accession>
<name>A0A1D1VVA0_RAMVA</name>
<dbReference type="EMBL" id="BDGG01000009">
    <property type="protein sequence ID" value="GAV02914.1"/>
    <property type="molecule type" value="Genomic_DNA"/>
</dbReference>
<gene>
    <name evidence="2" type="primary">RvY_13416</name>
    <name evidence="2" type="synonym">RvY_13416.2</name>
    <name evidence="2" type="ORF">RvY_13416-2</name>
</gene>
<protein>
    <submittedName>
        <fullName evidence="2">Uncharacterized protein</fullName>
    </submittedName>
</protein>
<keyword evidence="3" id="KW-1185">Reference proteome</keyword>
<organism evidence="2 3">
    <name type="scientific">Ramazzottius varieornatus</name>
    <name type="common">Water bear</name>
    <name type="synonym">Tardigrade</name>
    <dbReference type="NCBI Taxonomy" id="947166"/>
    <lineage>
        <taxon>Eukaryota</taxon>
        <taxon>Metazoa</taxon>
        <taxon>Ecdysozoa</taxon>
        <taxon>Tardigrada</taxon>
        <taxon>Eutardigrada</taxon>
        <taxon>Parachela</taxon>
        <taxon>Hypsibioidea</taxon>
        <taxon>Ramazzottiidae</taxon>
        <taxon>Ramazzottius</taxon>
    </lineage>
</organism>
<evidence type="ECO:0000313" key="2">
    <source>
        <dbReference type="EMBL" id="GAV02914.1"/>
    </source>
</evidence>
<comment type="caution">
    <text evidence="2">The sequence shown here is derived from an EMBL/GenBank/DDBJ whole genome shotgun (WGS) entry which is preliminary data.</text>
</comment>